<dbReference type="AlphaFoldDB" id="A0A1E5UQV3"/>
<dbReference type="EMBL" id="LWDX02067610">
    <property type="protein sequence ID" value="OEL15198.1"/>
    <property type="molecule type" value="Genomic_DNA"/>
</dbReference>
<evidence type="ECO:0000313" key="1">
    <source>
        <dbReference type="EMBL" id="OEL15198.1"/>
    </source>
</evidence>
<feature type="non-terminal residue" evidence="1">
    <location>
        <position position="1"/>
    </location>
</feature>
<sequence>LINVDAAHHLSEAITTWHLPPVAELANGCEFFQISTLEGA</sequence>
<dbReference type="Proteomes" id="UP000095767">
    <property type="component" value="Unassembled WGS sequence"/>
</dbReference>
<organism evidence="1 2">
    <name type="scientific">Dichanthelium oligosanthes</name>
    <dbReference type="NCBI Taxonomy" id="888268"/>
    <lineage>
        <taxon>Eukaryota</taxon>
        <taxon>Viridiplantae</taxon>
        <taxon>Streptophyta</taxon>
        <taxon>Embryophyta</taxon>
        <taxon>Tracheophyta</taxon>
        <taxon>Spermatophyta</taxon>
        <taxon>Magnoliopsida</taxon>
        <taxon>Liliopsida</taxon>
        <taxon>Poales</taxon>
        <taxon>Poaceae</taxon>
        <taxon>PACMAD clade</taxon>
        <taxon>Panicoideae</taxon>
        <taxon>Panicodae</taxon>
        <taxon>Paniceae</taxon>
        <taxon>Dichantheliinae</taxon>
        <taxon>Dichanthelium</taxon>
    </lineage>
</organism>
<evidence type="ECO:0000313" key="2">
    <source>
        <dbReference type="Proteomes" id="UP000095767"/>
    </source>
</evidence>
<protein>
    <submittedName>
        <fullName evidence="1">Uncharacterized protein</fullName>
    </submittedName>
</protein>
<accession>A0A1E5UQV3</accession>
<reference evidence="1 2" key="1">
    <citation type="submission" date="2016-09" db="EMBL/GenBank/DDBJ databases">
        <title>The draft genome of Dichanthelium oligosanthes: A C3 panicoid grass species.</title>
        <authorList>
            <person name="Studer A.J."/>
            <person name="Schnable J.C."/>
            <person name="Brutnell T.P."/>
        </authorList>
    </citation>
    <scope>NUCLEOTIDE SEQUENCE [LARGE SCALE GENOMIC DNA]</scope>
    <source>
        <strain evidence="2">cv. Kellogg 1175</strain>
        <tissue evidence="1">Leaf</tissue>
    </source>
</reference>
<keyword evidence="2" id="KW-1185">Reference proteome</keyword>
<gene>
    <name evidence="1" type="ORF">BAE44_0023784</name>
</gene>
<name>A0A1E5UQV3_9POAL</name>
<proteinExistence type="predicted"/>
<comment type="caution">
    <text evidence="1">The sequence shown here is derived from an EMBL/GenBank/DDBJ whole genome shotgun (WGS) entry which is preliminary data.</text>
</comment>